<keyword evidence="3 6" id="KW-0645">Protease</keyword>
<dbReference type="GO" id="GO:0006508">
    <property type="term" value="P:proteolysis"/>
    <property type="evidence" value="ECO:0007669"/>
    <property type="project" value="UniProtKB-KW"/>
</dbReference>
<evidence type="ECO:0000256" key="7">
    <source>
        <dbReference type="RuleBase" id="RU003653"/>
    </source>
</evidence>
<dbReference type="GO" id="GO:0046872">
    <property type="term" value="F:metal ion binding"/>
    <property type="evidence" value="ECO:0007669"/>
    <property type="project" value="UniProtKB-UniRule"/>
</dbReference>
<dbReference type="NCBIfam" id="TIGR00500">
    <property type="entry name" value="met_pdase_I"/>
    <property type="match status" value="1"/>
</dbReference>
<feature type="binding site" evidence="6">
    <location>
        <position position="167"/>
    </location>
    <ligand>
        <name>a divalent metal cation</name>
        <dbReference type="ChEBI" id="CHEBI:60240"/>
        <label>2</label>
        <note>catalytic</note>
    </ligand>
</feature>
<evidence type="ECO:0000256" key="2">
    <source>
        <dbReference type="ARBA" id="ARBA00022438"/>
    </source>
</evidence>
<dbReference type="InterPro" id="IPR036005">
    <property type="entry name" value="Creatinase/aminopeptidase-like"/>
</dbReference>
<name>A0A154KVK4_9PROT</name>
<proteinExistence type="inferred from homology"/>
<evidence type="ECO:0000313" key="9">
    <source>
        <dbReference type="EMBL" id="RCK51825.1"/>
    </source>
</evidence>
<comment type="function">
    <text evidence="1 6">Removes the N-terminal methionine from nascent proteins. The N-terminal methionine is often cleaved when the second residue in the primary sequence is small and uncharged (Met-Ala-, Cys, Gly, Pro, Ser, Thr, or Val). Requires deformylation of the N(alpha)-formylated initiator methionine before it can be hydrolyzed.</text>
</comment>
<dbReference type="AlphaFoldDB" id="A0A154KVK4"/>
<reference evidence="9 12" key="1">
    <citation type="submission" date="2014-07" db="EMBL/GenBank/DDBJ databases">
        <title>Draft genome sequence of Thalassospira xiamenensis IB13.</title>
        <authorList>
            <person name="Lai Q."/>
            <person name="Shao Z."/>
        </authorList>
    </citation>
    <scope>NUCLEOTIDE SEQUENCE [LARGE SCALE GENOMIC DNA]</scope>
    <source>
        <strain evidence="9 12">IB13</strain>
    </source>
</reference>
<dbReference type="InterPro" id="IPR001714">
    <property type="entry name" value="Pept_M24_MAP"/>
</dbReference>
<dbReference type="InterPro" id="IPR000994">
    <property type="entry name" value="Pept_M24"/>
</dbReference>
<evidence type="ECO:0000313" key="12">
    <source>
        <dbReference type="Proteomes" id="UP000252266"/>
    </source>
</evidence>
<dbReference type="SUPFAM" id="SSF55920">
    <property type="entry name" value="Creatinase/aminopeptidase"/>
    <property type="match status" value="1"/>
</dbReference>
<dbReference type="GO" id="GO:0004239">
    <property type="term" value="F:initiator methionyl aminopeptidase activity"/>
    <property type="evidence" value="ECO:0007669"/>
    <property type="project" value="UniProtKB-UniRule"/>
</dbReference>
<evidence type="ECO:0000313" key="11">
    <source>
        <dbReference type="Proteomes" id="UP000219068"/>
    </source>
</evidence>
<dbReference type="Gene3D" id="3.90.230.10">
    <property type="entry name" value="Creatinase/methionine aminopeptidase superfamily"/>
    <property type="match status" value="1"/>
</dbReference>
<gene>
    <name evidence="6" type="primary">map</name>
    <name evidence="10" type="ORF">SAMN05428964_1012129</name>
    <name evidence="9" type="ORF">TH44_05220</name>
</gene>
<evidence type="ECO:0000256" key="3">
    <source>
        <dbReference type="ARBA" id="ARBA00022670"/>
    </source>
</evidence>
<keyword evidence="4 6" id="KW-0479">Metal-binding</keyword>
<dbReference type="EMBL" id="JPWJ01000002">
    <property type="protein sequence ID" value="RCK51825.1"/>
    <property type="molecule type" value="Genomic_DNA"/>
</dbReference>
<comment type="similarity">
    <text evidence="6">Belongs to the peptidase M24A family. Methionine aminopeptidase type 1 subfamily.</text>
</comment>
<feature type="binding site" evidence="6">
    <location>
        <position position="76"/>
    </location>
    <ligand>
        <name>substrate</name>
    </ligand>
</feature>
<evidence type="ECO:0000256" key="4">
    <source>
        <dbReference type="ARBA" id="ARBA00022723"/>
    </source>
</evidence>
<dbReference type="Proteomes" id="UP000219068">
    <property type="component" value="Unassembled WGS sequence"/>
</dbReference>
<dbReference type="PRINTS" id="PR00599">
    <property type="entry name" value="MAPEPTIDASE"/>
</dbReference>
<reference evidence="10 11" key="2">
    <citation type="submission" date="2017-08" db="EMBL/GenBank/DDBJ databases">
        <authorList>
            <person name="de Groot N.N."/>
        </authorList>
    </citation>
    <scope>NUCLEOTIDE SEQUENCE [LARGE SCALE GENOMIC DNA]</scope>
    <source>
        <strain evidence="10 11">USBA 78</strain>
    </source>
</reference>
<feature type="binding site" evidence="6">
    <location>
        <position position="232"/>
    </location>
    <ligand>
        <name>a divalent metal cation</name>
        <dbReference type="ChEBI" id="CHEBI:60240"/>
        <label>2</label>
        <note>catalytic</note>
    </ligand>
</feature>
<dbReference type="PANTHER" id="PTHR43330">
    <property type="entry name" value="METHIONINE AMINOPEPTIDASE"/>
    <property type="match status" value="1"/>
</dbReference>
<feature type="domain" description="Peptidase M24" evidence="8">
    <location>
        <begin position="10"/>
        <end position="239"/>
    </location>
</feature>
<dbReference type="HAMAP" id="MF_01974">
    <property type="entry name" value="MetAP_1"/>
    <property type="match status" value="1"/>
</dbReference>
<dbReference type="GO" id="GO:0070006">
    <property type="term" value="F:metalloaminopeptidase activity"/>
    <property type="evidence" value="ECO:0007669"/>
    <property type="project" value="UniProtKB-UniRule"/>
</dbReference>
<comment type="subunit">
    <text evidence="6">Monomer.</text>
</comment>
<keyword evidence="2 6" id="KW-0031">Aminopeptidase</keyword>
<dbReference type="PANTHER" id="PTHR43330:SF13">
    <property type="entry name" value="METHIONINE AMINOPEPTIDASE 2"/>
    <property type="match status" value="1"/>
</dbReference>
<protein>
    <recommendedName>
        <fullName evidence="6 7">Methionine aminopeptidase</fullName>
        <shortName evidence="6">MAP</shortName>
        <shortName evidence="6">MetAP</shortName>
        <ecNumber evidence="6 7">3.4.11.18</ecNumber>
    </recommendedName>
    <alternativeName>
        <fullName evidence="6">Peptidase M</fullName>
    </alternativeName>
</protein>
<feature type="binding site" evidence="6">
    <location>
        <position position="93"/>
    </location>
    <ligand>
        <name>a divalent metal cation</name>
        <dbReference type="ChEBI" id="CHEBI:60240"/>
        <label>1</label>
    </ligand>
</feature>
<feature type="binding site" evidence="6">
    <location>
        <position position="232"/>
    </location>
    <ligand>
        <name>a divalent metal cation</name>
        <dbReference type="ChEBI" id="CHEBI:60240"/>
        <label>1</label>
    </ligand>
</feature>
<dbReference type="InterPro" id="IPR002467">
    <property type="entry name" value="Pept_M24A_MAP1"/>
</dbReference>
<evidence type="ECO:0000256" key="1">
    <source>
        <dbReference type="ARBA" id="ARBA00002521"/>
    </source>
</evidence>
<dbReference type="RefSeq" id="WP_062959383.1">
    <property type="nucleotide sequence ID" value="NZ_JALLPZ010000001.1"/>
</dbReference>
<dbReference type="Proteomes" id="UP000252266">
    <property type="component" value="Unassembled WGS sequence"/>
</dbReference>
<dbReference type="CDD" id="cd01086">
    <property type="entry name" value="MetAP1"/>
    <property type="match status" value="1"/>
</dbReference>
<accession>A0A154KVK4</accession>
<feature type="binding site" evidence="6">
    <location>
        <position position="201"/>
    </location>
    <ligand>
        <name>a divalent metal cation</name>
        <dbReference type="ChEBI" id="CHEBI:60240"/>
        <label>2</label>
        <note>catalytic</note>
    </ligand>
</feature>
<dbReference type="EMBL" id="OBMM01000001">
    <property type="protein sequence ID" value="SOB97243.1"/>
    <property type="molecule type" value="Genomic_DNA"/>
</dbReference>
<keyword evidence="5 6" id="KW-0378">Hydrolase</keyword>
<evidence type="ECO:0000256" key="5">
    <source>
        <dbReference type="ARBA" id="ARBA00022801"/>
    </source>
</evidence>
<sequence>MTISSETELEHLRRIGRICARARDVMGAAAVAGMTTAELDAIGRKVLEDAGAVSAPESEYDFPGATCISVNEEVAHGIPGDRVLADGDLVNIDVSASLDGYFSDTGASFIVGTPRPEIEKLCADGKKAMWAGIKVVRDKAPIREIGLRIENFARKGGYSLIKNLASHGIGKSLHEAPQTIPTWDDPRERRTLKKGQVITIEPFLSRGSNWALDGDDGWTLYADTGAPTVQYEHTLVVTQNGYEIMTLGG</sequence>
<feature type="binding site" evidence="6">
    <location>
        <position position="104"/>
    </location>
    <ligand>
        <name>a divalent metal cation</name>
        <dbReference type="ChEBI" id="CHEBI:60240"/>
        <label>1</label>
    </ligand>
</feature>
<dbReference type="EC" id="3.4.11.18" evidence="6 7"/>
<comment type="catalytic activity">
    <reaction evidence="6 7">
        <text>Release of N-terminal amino acids, preferentially methionine, from peptides and arylamides.</text>
        <dbReference type="EC" id="3.4.11.18"/>
    </reaction>
</comment>
<evidence type="ECO:0000256" key="6">
    <source>
        <dbReference type="HAMAP-Rule" id="MF_01974"/>
    </source>
</evidence>
<feature type="binding site" evidence="6">
    <location>
        <position position="174"/>
    </location>
    <ligand>
        <name>substrate</name>
    </ligand>
</feature>
<dbReference type="Pfam" id="PF00557">
    <property type="entry name" value="Peptidase_M24"/>
    <property type="match status" value="1"/>
</dbReference>
<evidence type="ECO:0000259" key="8">
    <source>
        <dbReference type="Pfam" id="PF00557"/>
    </source>
</evidence>
<organism evidence="9 12">
    <name type="scientific">Thalassospira xiamenensis</name>
    <dbReference type="NCBI Taxonomy" id="220697"/>
    <lineage>
        <taxon>Bacteria</taxon>
        <taxon>Pseudomonadati</taxon>
        <taxon>Pseudomonadota</taxon>
        <taxon>Alphaproteobacteria</taxon>
        <taxon>Rhodospirillales</taxon>
        <taxon>Thalassospiraceae</taxon>
        <taxon>Thalassospira</taxon>
    </lineage>
</organism>
<comment type="cofactor">
    <cofactor evidence="6">
        <name>Co(2+)</name>
        <dbReference type="ChEBI" id="CHEBI:48828"/>
    </cofactor>
    <cofactor evidence="6">
        <name>Zn(2+)</name>
        <dbReference type="ChEBI" id="CHEBI:29105"/>
    </cofactor>
    <cofactor evidence="6">
        <name>Mn(2+)</name>
        <dbReference type="ChEBI" id="CHEBI:29035"/>
    </cofactor>
    <cofactor evidence="6">
        <name>Fe(2+)</name>
        <dbReference type="ChEBI" id="CHEBI:29033"/>
    </cofactor>
    <text evidence="6">Binds 2 divalent metal cations per subunit. Has a high-affinity and a low affinity metal-binding site. The true nature of the physiological cofactor is under debate. The enzyme is active with cobalt, zinc, manganese or divalent iron ions. Most likely, methionine aminopeptidases function as mononuclear Fe(2+)-metalloproteases under physiological conditions, and the catalytically relevant metal-binding site has been assigned to the histidine-containing high-affinity site.</text>
</comment>
<feature type="binding site" evidence="6">
    <location>
        <position position="104"/>
    </location>
    <ligand>
        <name>a divalent metal cation</name>
        <dbReference type="ChEBI" id="CHEBI:60240"/>
        <label>2</label>
        <note>catalytic</note>
    </ligand>
</feature>
<evidence type="ECO:0000313" key="10">
    <source>
        <dbReference type="EMBL" id="SOB97243.1"/>
    </source>
</evidence>